<evidence type="ECO:0000259" key="7">
    <source>
        <dbReference type="PROSITE" id="PS51918"/>
    </source>
</evidence>
<evidence type="ECO:0000256" key="1">
    <source>
        <dbReference type="ARBA" id="ARBA00001966"/>
    </source>
</evidence>
<dbReference type="Pfam" id="PF02310">
    <property type="entry name" value="B12-binding"/>
    <property type="match status" value="1"/>
</dbReference>
<dbReference type="SFLD" id="SFLDS00029">
    <property type="entry name" value="Radical_SAM"/>
    <property type="match status" value="1"/>
</dbReference>
<proteinExistence type="predicted"/>
<keyword evidence="4" id="KW-0408">Iron</keyword>
<evidence type="ECO:0000256" key="5">
    <source>
        <dbReference type="ARBA" id="ARBA00023014"/>
    </source>
</evidence>
<dbReference type="InterPro" id="IPR023404">
    <property type="entry name" value="rSAM_horseshoe"/>
</dbReference>
<protein>
    <submittedName>
        <fullName evidence="8">Radical SAM protein</fullName>
    </submittedName>
</protein>
<dbReference type="Gene3D" id="3.80.30.20">
    <property type="entry name" value="tm_1862 like domain"/>
    <property type="match status" value="1"/>
</dbReference>
<evidence type="ECO:0000256" key="4">
    <source>
        <dbReference type="ARBA" id="ARBA00023004"/>
    </source>
</evidence>
<dbReference type="InterPro" id="IPR036724">
    <property type="entry name" value="Cobalamin-bd_sf"/>
</dbReference>
<dbReference type="Gene3D" id="3.40.50.280">
    <property type="entry name" value="Cobalamin-binding domain"/>
    <property type="match status" value="1"/>
</dbReference>
<dbReference type="SFLD" id="SFLDG01082">
    <property type="entry name" value="B12-binding_domain_containing"/>
    <property type="match status" value="1"/>
</dbReference>
<reference evidence="8 9" key="1">
    <citation type="submission" date="2024-03" db="EMBL/GenBank/DDBJ databases">
        <title>A Dehalogenimonas Isolated from Estuarine Sediments Dihaloeliminates Chlorinated Alkanes.</title>
        <authorList>
            <person name="Yang Y."/>
            <person name="Wang H."/>
        </authorList>
    </citation>
    <scope>NUCLEOTIDE SEQUENCE [LARGE SCALE GENOMIC DNA]</scope>
    <source>
        <strain evidence="8 9">W</strain>
    </source>
</reference>
<dbReference type="Pfam" id="PF04055">
    <property type="entry name" value="Radical_SAM"/>
    <property type="match status" value="1"/>
</dbReference>
<name>A0ABZ2J0U6_9CHLR</name>
<dbReference type="PROSITE" id="PS51918">
    <property type="entry name" value="RADICAL_SAM"/>
    <property type="match status" value="1"/>
</dbReference>
<accession>A0ABZ2J0U6</accession>
<comment type="cofactor">
    <cofactor evidence="1">
        <name>[4Fe-4S] cluster</name>
        <dbReference type="ChEBI" id="CHEBI:49883"/>
    </cofactor>
</comment>
<dbReference type="InterPro" id="IPR007197">
    <property type="entry name" value="rSAM"/>
</dbReference>
<dbReference type="PANTHER" id="PTHR43409">
    <property type="entry name" value="ANAEROBIC MAGNESIUM-PROTOPORPHYRIN IX MONOMETHYL ESTER CYCLASE-RELATED"/>
    <property type="match status" value="1"/>
</dbReference>
<dbReference type="InterPro" id="IPR006158">
    <property type="entry name" value="Cobalamin-bd"/>
</dbReference>
<gene>
    <name evidence="8" type="ORF">V8247_04650</name>
</gene>
<organism evidence="8 9">
    <name type="scientific">Candidatus Dehalogenimonas loeffleri</name>
    <dbReference type="NCBI Taxonomy" id="3127115"/>
    <lineage>
        <taxon>Bacteria</taxon>
        <taxon>Bacillati</taxon>
        <taxon>Chloroflexota</taxon>
        <taxon>Dehalococcoidia</taxon>
        <taxon>Dehalococcoidales</taxon>
        <taxon>Dehalococcoidaceae</taxon>
        <taxon>Dehalogenimonas</taxon>
    </lineage>
</organism>
<dbReference type="SUPFAM" id="SSF102114">
    <property type="entry name" value="Radical SAM enzymes"/>
    <property type="match status" value="1"/>
</dbReference>
<dbReference type="SFLD" id="SFLDG01123">
    <property type="entry name" value="methyltransferase_(Class_B)"/>
    <property type="match status" value="1"/>
</dbReference>
<sequence>MRVLLVNPGTEVNPRFKTYAVFPNGLLFLGAVLEQAGHQVKILDNVLWNAKPADFMDFNPEMIGYSVLTGTDISQAIAQSQEFKQLFPDAKIVWGNVHPSTTPEQSLAEPYIDYVIRGAGEEPLLKLVEHLETGKPALDDIPGLAYKDTQGVHLNPAGNELKNLDELPDPAWHLIDVSKYWAASLNTSRGCPFRCTFCYNSAFHAGYRGDFSAERIVAQVEHLQKEYGIKFIRFFEDNFTFNRKRLHQFCKLIIDKKIKVKWDCEARADLSEEDISLMSRAGCTAVGIGVETGSKRMLEFLKKGVDLDEMEKSFWLLVKYRVSPRLYIMEALPTETVDDFNLTRDFLKKLDNPPFLYMRFVPYAGTPLYNYCVEHKLIDPPKTLADWPHFAFHSATQANLSEVPDEMINNAFAEYARTYASRRVRFMVRHNKRFFLSLVKNPPEFFGAVRELIKNALPVMFNKNTSEAKLKATDVRTKNIAKTINK</sequence>
<evidence type="ECO:0000256" key="3">
    <source>
        <dbReference type="ARBA" id="ARBA00022723"/>
    </source>
</evidence>
<dbReference type="InterPro" id="IPR058240">
    <property type="entry name" value="rSAM_sf"/>
</dbReference>
<dbReference type="EMBL" id="CP146612">
    <property type="protein sequence ID" value="WWX24565.1"/>
    <property type="molecule type" value="Genomic_DNA"/>
</dbReference>
<dbReference type="InterPro" id="IPR006638">
    <property type="entry name" value="Elp3/MiaA/NifB-like_rSAM"/>
</dbReference>
<keyword evidence="9" id="KW-1185">Reference proteome</keyword>
<evidence type="ECO:0000259" key="6">
    <source>
        <dbReference type="PROSITE" id="PS51332"/>
    </source>
</evidence>
<dbReference type="RefSeq" id="WP_338736674.1">
    <property type="nucleotide sequence ID" value="NZ_CP146612.1"/>
</dbReference>
<dbReference type="Proteomes" id="UP001375370">
    <property type="component" value="Chromosome"/>
</dbReference>
<keyword evidence="5" id="KW-0411">Iron-sulfur</keyword>
<feature type="domain" description="B12-binding" evidence="6">
    <location>
        <begin position="1"/>
        <end position="138"/>
    </location>
</feature>
<dbReference type="SUPFAM" id="SSF52242">
    <property type="entry name" value="Cobalamin (vitamin B12)-binding domain"/>
    <property type="match status" value="1"/>
</dbReference>
<dbReference type="SMART" id="SM00729">
    <property type="entry name" value="Elp3"/>
    <property type="match status" value="1"/>
</dbReference>
<dbReference type="InterPro" id="IPR051198">
    <property type="entry name" value="BchE-like"/>
</dbReference>
<dbReference type="InterPro" id="IPR034466">
    <property type="entry name" value="Methyltransferase_Class_B"/>
</dbReference>
<dbReference type="PANTHER" id="PTHR43409:SF16">
    <property type="entry name" value="SLR0320 PROTEIN"/>
    <property type="match status" value="1"/>
</dbReference>
<feature type="domain" description="Radical SAM core" evidence="7">
    <location>
        <begin position="177"/>
        <end position="425"/>
    </location>
</feature>
<dbReference type="CDD" id="cd01335">
    <property type="entry name" value="Radical_SAM"/>
    <property type="match status" value="1"/>
</dbReference>
<keyword evidence="2" id="KW-0949">S-adenosyl-L-methionine</keyword>
<evidence type="ECO:0000313" key="8">
    <source>
        <dbReference type="EMBL" id="WWX24565.1"/>
    </source>
</evidence>
<evidence type="ECO:0000313" key="9">
    <source>
        <dbReference type="Proteomes" id="UP001375370"/>
    </source>
</evidence>
<keyword evidence="3" id="KW-0479">Metal-binding</keyword>
<evidence type="ECO:0000256" key="2">
    <source>
        <dbReference type="ARBA" id="ARBA00022691"/>
    </source>
</evidence>
<dbReference type="PROSITE" id="PS51332">
    <property type="entry name" value="B12_BINDING"/>
    <property type="match status" value="1"/>
</dbReference>
<dbReference type="CDD" id="cd02068">
    <property type="entry name" value="radical_SAM_B12_BD"/>
    <property type="match status" value="1"/>
</dbReference>